<protein>
    <submittedName>
        <fullName evidence="1">Uncharacterized protein</fullName>
    </submittedName>
</protein>
<dbReference type="Proteomes" id="UP001085076">
    <property type="component" value="Miscellaneous, Linkage group lg05"/>
</dbReference>
<dbReference type="PANTHER" id="PTHR32472">
    <property type="entry name" value="DNA REPAIR PROTEIN RADA"/>
    <property type="match status" value="1"/>
</dbReference>
<reference evidence="1" key="1">
    <citation type="submission" date="2021-03" db="EMBL/GenBank/DDBJ databases">
        <authorList>
            <person name="Li Z."/>
            <person name="Yang C."/>
        </authorList>
    </citation>
    <scope>NUCLEOTIDE SEQUENCE</scope>
    <source>
        <strain evidence="1">Dzin_1.0</strain>
        <tissue evidence="1">Leaf</tissue>
    </source>
</reference>
<evidence type="ECO:0000313" key="2">
    <source>
        <dbReference type="Proteomes" id="UP001085076"/>
    </source>
</evidence>
<reference evidence="1" key="2">
    <citation type="journal article" date="2022" name="Hortic Res">
        <title>The genome of Dioscorea zingiberensis sheds light on the biosynthesis, origin and evolution of the medicinally important diosgenin saponins.</title>
        <authorList>
            <person name="Li Y."/>
            <person name="Tan C."/>
            <person name="Li Z."/>
            <person name="Guo J."/>
            <person name="Li S."/>
            <person name="Chen X."/>
            <person name="Wang C."/>
            <person name="Dai X."/>
            <person name="Yang H."/>
            <person name="Song W."/>
            <person name="Hou L."/>
            <person name="Xu J."/>
            <person name="Tong Z."/>
            <person name="Xu A."/>
            <person name="Yuan X."/>
            <person name="Wang W."/>
            <person name="Yang Q."/>
            <person name="Chen L."/>
            <person name="Sun Z."/>
            <person name="Wang K."/>
            <person name="Pan B."/>
            <person name="Chen J."/>
            <person name="Bao Y."/>
            <person name="Liu F."/>
            <person name="Qi X."/>
            <person name="Gang D.R."/>
            <person name="Wen J."/>
            <person name="Li J."/>
        </authorList>
    </citation>
    <scope>NUCLEOTIDE SEQUENCE</scope>
    <source>
        <strain evidence="1">Dzin_1.0</strain>
    </source>
</reference>
<keyword evidence="2" id="KW-1185">Reference proteome</keyword>
<comment type="caution">
    <text evidence="1">The sequence shown here is derived from an EMBL/GenBank/DDBJ whole genome shotgun (WGS) entry which is preliminary data.</text>
</comment>
<dbReference type="EMBL" id="JAGGNH010000005">
    <property type="protein sequence ID" value="KAJ0971853.1"/>
    <property type="molecule type" value="Genomic_DNA"/>
</dbReference>
<organism evidence="1 2">
    <name type="scientific">Dioscorea zingiberensis</name>
    <dbReference type="NCBI Taxonomy" id="325984"/>
    <lineage>
        <taxon>Eukaryota</taxon>
        <taxon>Viridiplantae</taxon>
        <taxon>Streptophyta</taxon>
        <taxon>Embryophyta</taxon>
        <taxon>Tracheophyta</taxon>
        <taxon>Spermatophyta</taxon>
        <taxon>Magnoliopsida</taxon>
        <taxon>Liliopsida</taxon>
        <taxon>Dioscoreales</taxon>
        <taxon>Dioscoreaceae</taxon>
        <taxon>Dioscorea</taxon>
    </lineage>
</organism>
<dbReference type="OrthoDB" id="626167at2759"/>
<evidence type="ECO:0000313" key="1">
    <source>
        <dbReference type="EMBL" id="KAJ0971853.1"/>
    </source>
</evidence>
<dbReference type="AlphaFoldDB" id="A0A9D5HD78"/>
<dbReference type="PANTHER" id="PTHR32472:SF18">
    <property type="entry name" value="OS11G0576100 PROTEIN"/>
    <property type="match status" value="1"/>
</dbReference>
<sequence length="164" mass="18758">MMRDIPFLLVIDDLEVEQDWWDGQNMMELLSHFGGETHVLISTQLPNAINVQPPRLLHLSAGEAMSLMRGTLGDLPTEDVDALRALEKKLELLQLAKEKLEAMEDSFLYEGNNSSNKLDVQIALNIYYEFAHLRTTLLESRAKLMIRGGLYDILEQLYRQALNI</sequence>
<accession>A0A9D5HD78</accession>
<name>A0A9D5HD78_9LILI</name>
<dbReference type="GO" id="GO:0000725">
    <property type="term" value="P:recombinational repair"/>
    <property type="evidence" value="ECO:0007669"/>
    <property type="project" value="TreeGrafter"/>
</dbReference>
<proteinExistence type="predicted"/>
<gene>
    <name evidence="1" type="ORF">J5N97_019812</name>
</gene>